<protein>
    <submittedName>
        <fullName evidence="1">Uncharacterized protein</fullName>
    </submittedName>
</protein>
<evidence type="ECO:0000313" key="1">
    <source>
        <dbReference type="EMBL" id="KAF2203485.1"/>
    </source>
</evidence>
<dbReference type="Proteomes" id="UP000799536">
    <property type="component" value="Unassembled WGS sequence"/>
</dbReference>
<comment type="caution">
    <text evidence="1">The sequence shown here is derived from an EMBL/GenBank/DDBJ whole genome shotgun (WGS) entry which is preliminary data.</text>
</comment>
<proteinExistence type="predicted"/>
<evidence type="ECO:0000313" key="2">
    <source>
        <dbReference type="Proteomes" id="UP000799536"/>
    </source>
</evidence>
<dbReference type="OrthoDB" id="4161196at2759"/>
<sequence length="138" mass="16053">MYSGGIPFMDILLNEVDWIDNLRFDEDYECEYVIVANAWIFQNCTIERRGEQYTALDSSGTERGWIQYYDVEGKEEHGKEKCIVVGRENKVVHDAPVNEKYPILVGRPTRLEAEYKRVGIGEIQTGFVKRWEISARVV</sequence>
<reference evidence="1" key="1">
    <citation type="journal article" date="2020" name="Stud. Mycol.">
        <title>101 Dothideomycetes genomes: a test case for predicting lifestyles and emergence of pathogens.</title>
        <authorList>
            <person name="Haridas S."/>
            <person name="Albert R."/>
            <person name="Binder M."/>
            <person name="Bloem J."/>
            <person name="Labutti K."/>
            <person name="Salamov A."/>
            <person name="Andreopoulos B."/>
            <person name="Baker S."/>
            <person name="Barry K."/>
            <person name="Bills G."/>
            <person name="Bluhm B."/>
            <person name="Cannon C."/>
            <person name="Castanera R."/>
            <person name="Culley D."/>
            <person name="Daum C."/>
            <person name="Ezra D."/>
            <person name="Gonzalez J."/>
            <person name="Henrissat B."/>
            <person name="Kuo A."/>
            <person name="Liang C."/>
            <person name="Lipzen A."/>
            <person name="Lutzoni F."/>
            <person name="Magnuson J."/>
            <person name="Mondo S."/>
            <person name="Nolan M."/>
            <person name="Ohm R."/>
            <person name="Pangilinan J."/>
            <person name="Park H.-J."/>
            <person name="Ramirez L."/>
            <person name="Alfaro M."/>
            <person name="Sun H."/>
            <person name="Tritt A."/>
            <person name="Yoshinaga Y."/>
            <person name="Zwiers L.-H."/>
            <person name="Turgeon B."/>
            <person name="Goodwin S."/>
            <person name="Spatafora J."/>
            <person name="Crous P."/>
            <person name="Grigoriev I."/>
        </authorList>
    </citation>
    <scope>NUCLEOTIDE SEQUENCE</scope>
    <source>
        <strain evidence="1">ATCC 74209</strain>
    </source>
</reference>
<organism evidence="1 2">
    <name type="scientific">Delitschia confertaspora ATCC 74209</name>
    <dbReference type="NCBI Taxonomy" id="1513339"/>
    <lineage>
        <taxon>Eukaryota</taxon>
        <taxon>Fungi</taxon>
        <taxon>Dikarya</taxon>
        <taxon>Ascomycota</taxon>
        <taxon>Pezizomycotina</taxon>
        <taxon>Dothideomycetes</taxon>
        <taxon>Pleosporomycetidae</taxon>
        <taxon>Pleosporales</taxon>
        <taxon>Delitschiaceae</taxon>
        <taxon>Delitschia</taxon>
    </lineage>
</organism>
<keyword evidence="2" id="KW-1185">Reference proteome</keyword>
<dbReference type="EMBL" id="ML993902">
    <property type="protein sequence ID" value="KAF2203485.1"/>
    <property type="molecule type" value="Genomic_DNA"/>
</dbReference>
<dbReference type="AlphaFoldDB" id="A0A9P4JQT6"/>
<name>A0A9P4JQT6_9PLEO</name>
<accession>A0A9P4JQT6</accession>
<gene>
    <name evidence="1" type="ORF">GQ43DRAFT_429862</name>
</gene>